<dbReference type="AlphaFoldDB" id="A0A507C186"/>
<proteinExistence type="inferred from homology"/>
<dbReference type="Gene3D" id="3.40.50.150">
    <property type="entry name" value="Vaccinia Virus protein VP39"/>
    <property type="match status" value="1"/>
</dbReference>
<dbReference type="Proteomes" id="UP000319731">
    <property type="component" value="Unassembled WGS sequence"/>
</dbReference>
<protein>
    <recommendedName>
        <fullName evidence="4">tRNA N(3)-methylcytidine methyltransferase</fullName>
        <ecNumber evidence="4">2.1.1.-</ecNumber>
    </recommendedName>
</protein>
<comment type="function">
    <text evidence="4">S-adenosyl-L-methionine-dependent methyltransferase.</text>
</comment>
<feature type="domain" description="Methyltransferase type 12" evidence="5">
    <location>
        <begin position="83"/>
        <end position="180"/>
    </location>
</feature>
<dbReference type="SUPFAM" id="SSF53335">
    <property type="entry name" value="S-adenosyl-L-methionine-dependent methyltransferases"/>
    <property type="match status" value="1"/>
</dbReference>
<dbReference type="GeneID" id="42005019"/>
<organism evidence="6 7">
    <name type="scientific">Synchytrium microbalum</name>
    <dbReference type="NCBI Taxonomy" id="1806994"/>
    <lineage>
        <taxon>Eukaryota</taxon>
        <taxon>Fungi</taxon>
        <taxon>Fungi incertae sedis</taxon>
        <taxon>Chytridiomycota</taxon>
        <taxon>Chytridiomycota incertae sedis</taxon>
        <taxon>Chytridiomycetes</taxon>
        <taxon>Synchytriales</taxon>
        <taxon>Synchytriaceae</taxon>
        <taxon>Synchytrium</taxon>
    </lineage>
</organism>
<name>A0A507C186_9FUNG</name>
<comment type="similarity">
    <text evidence="1 4">Belongs to the methyltransferase superfamily. METL family.</text>
</comment>
<keyword evidence="3 4" id="KW-0808">Transferase</keyword>
<dbReference type="RefSeq" id="XP_031024223.1">
    <property type="nucleotide sequence ID" value="XM_031169722.1"/>
</dbReference>
<comment type="caution">
    <text evidence="6">The sequence shown here is derived from an EMBL/GenBank/DDBJ whole genome shotgun (WGS) entry which is preliminary data.</text>
</comment>
<dbReference type="InterPro" id="IPR013217">
    <property type="entry name" value="Methyltransf_12"/>
</dbReference>
<gene>
    <name evidence="6" type="ORF">SmJEL517_g03794</name>
</gene>
<dbReference type="EC" id="2.1.1.-" evidence="4"/>
<evidence type="ECO:0000313" key="6">
    <source>
        <dbReference type="EMBL" id="TPX33181.1"/>
    </source>
</evidence>
<evidence type="ECO:0000256" key="2">
    <source>
        <dbReference type="ARBA" id="ARBA00022603"/>
    </source>
</evidence>
<dbReference type="CDD" id="cd02440">
    <property type="entry name" value="AdoMet_MTases"/>
    <property type="match status" value="1"/>
</dbReference>
<dbReference type="GO" id="GO:0008757">
    <property type="term" value="F:S-adenosylmethionine-dependent methyltransferase activity"/>
    <property type="evidence" value="ECO:0007669"/>
    <property type="project" value="UniProtKB-ARBA"/>
</dbReference>
<dbReference type="GO" id="GO:0032259">
    <property type="term" value="P:methylation"/>
    <property type="evidence" value="ECO:0007669"/>
    <property type="project" value="UniProtKB-KW"/>
</dbReference>
<keyword evidence="7" id="KW-1185">Reference proteome</keyword>
<evidence type="ECO:0000259" key="5">
    <source>
        <dbReference type="Pfam" id="PF08242"/>
    </source>
</evidence>
<keyword evidence="2 4" id="KW-0489">Methyltransferase</keyword>
<dbReference type="EMBL" id="QEAO01000022">
    <property type="protein sequence ID" value="TPX33181.1"/>
    <property type="molecule type" value="Genomic_DNA"/>
</dbReference>
<dbReference type="InterPro" id="IPR029063">
    <property type="entry name" value="SAM-dependent_MTases_sf"/>
</dbReference>
<dbReference type="InterPro" id="IPR026113">
    <property type="entry name" value="METTL2/6/8-like"/>
</dbReference>
<evidence type="ECO:0000256" key="3">
    <source>
        <dbReference type="ARBA" id="ARBA00022679"/>
    </source>
</evidence>
<sequence>MTDRLVSSTQSELDTEIVERGEEILASKSRAALPPRDAYKVINQAGKYWNDFYMRNETNFFKDRHWTDREFEELRSSDAVILLELGCGVGNFVFPLLESNPNLFIHACDFSAKAVDLLKENSNYNTTRCNAFVHDLTKQPLSDKVQPNSLDIVSNIFCLSAIPPASLEYVIDSIHAVLKPHTGILLFRDYGVYDEAELRFNGNRRISEHVYARQDGTLAVFFSKEGLKELFEQRGFEVLEIVYVRKNTVNRAKGTDSDRVFVQGKFRRL</sequence>
<dbReference type="GO" id="GO:0008173">
    <property type="term" value="F:RNA methyltransferase activity"/>
    <property type="evidence" value="ECO:0007669"/>
    <property type="project" value="UniProtKB-ARBA"/>
</dbReference>
<dbReference type="STRING" id="1806994.A0A507C186"/>
<accession>A0A507C186</accession>
<dbReference type="PANTHER" id="PTHR22809:SF5">
    <property type="entry name" value="TRNA N(3)-METHYLCYTIDINE METHYLTRANSFERASE METTL6"/>
    <property type="match status" value="1"/>
</dbReference>
<evidence type="ECO:0000256" key="4">
    <source>
        <dbReference type="PIRNR" id="PIRNR037755"/>
    </source>
</evidence>
<dbReference type="OrthoDB" id="417697at2759"/>
<evidence type="ECO:0000313" key="7">
    <source>
        <dbReference type="Proteomes" id="UP000319731"/>
    </source>
</evidence>
<dbReference type="PIRSF" id="PIRSF037755">
    <property type="entry name" value="Mettl2_prd"/>
    <property type="match status" value="1"/>
</dbReference>
<dbReference type="Pfam" id="PF08242">
    <property type="entry name" value="Methyltransf_12"/>
    <property type="match status" value="1"/>
</dbReference>
<reference evidence="6 7" key="1">
    <citation type="journal article" date="2019" name="Sci. Rep.">
        <title>Comparative genomics of chytrid fungi reveal insights into the obligate biotrophic and pathogenic lifestyle of Synchytrium endobioticum.</title>
        <authorList>
            <person name="van de Vossenberg B.T.L.H."/>
            <person name="Warris S."/>
            <person name="Nguyen H.D.T."/>
            <person name="van Gent-Pelzer M.P.E."/>
            <person name="Joly D.L."/>
            <person name="van de Geest H.C."/>
            <person name="Bonants P.J.M."/>
            <person name="Smith D.S."/>
            <person name="Levesque C.A."/>
            <person name="van der Lee T.A.J."/>
        </authorList>
    </citation>
    <scope>NUCLEOTIDE SEQUENCE [LARGE SCALE GENOMIC DNA]</scope>
    <source>
        <strain evidence="6 7">JEL517</strain>
    </source>
</reference>
<dbReference type="PANTHER" id="PTHR22809">
    <property type="entry name" value="METHYLTRANSFERASE-RELATED"/>
    <property type="match status" value="1"/>
</dbReference>
<evidence type="ECO:0000256" key="1">
    <source>
        <dbReference type="ARBA" id="ARBA00009725"/>
    </source>
</evidence>